<dbReference type="AlphaFoldDB" id="A0A7L5AI67"/>
<evidence type="ECO:0000256" key="1">
    <source>
        <dbReference type="ARBA" id="ARBA00004651"/>
    </source>
</evidence>
<feature type="transmembrane region" description="Helical" evidence="6">
    <location>
        <begin position="320"/>
        <end position="339"/>
    </location>
</feature>
<evidence type="ECO:0008006" key="9">
    <source>
        <dbReference type="Google" id="ProtNLM"/>
    </source>
</evidence>
<evidence type="ECO:0000313" key="7">
    <source>
        <dbReference type="EMBL" id="QHO68811.1"/>
    </source>
</evidence>
<dbReference type="KEGG" id="mant:BHD05_03310"/>
<feature type="transmembrane region" description="Helical" evidence="6">
    <location>
        <begin position="108"/>
        <end position="130"/>
    </location>
</feature>
<feature type="transmembrane region" description="Helical" evidence="6">
    <location>
        <begin position="183"/>
        <end position="205"/>
    </location>
</feature>
<evidence type="ECO:0000256" key="3">
    <source>
        <dbReference type="ARBA" id="ARBA00022692"/>
    </source>
</evidence>
<feature type="transmembrane region" description="Helical" evidence="6">
    <location>
        <begin position="58"/>
        <end position="78"/>
    </location>
</feature>
<sequence>MLIVIAVLLPSEWGRSAALLGIGQFLGAALSFGSPIERIRRYSRLADDEVFRAARVDSVARLAVAALLLALAAVGAFLWPVSGVVLLTACGVFVSMGSSNHYIAQRRFVIAGIFLTSEKLLALAIVLVAVQLSVLTYATLPIAIGAAGVITGIGAFIAMRPSRESFAAGAKLRPVLAIWRESGFLGLASLAPAALLLDATIVVFVSGENEAGLLAVASRLTAPLGIAATALVAVILPHYSSSSMRTTPSVGRRGRMIVVALILALGLILVTADSWVPLLFSDRYLGAVWPVRFYVANVIVVLGTRALVTILQAWNDDRTASLLVVGQVGLALAGLWLGAELGDAVGASLAVLTSNILLVVALWWRVRRVSGRHAR</sequence>
<comment type="subcellular location">
    <subcellularLocation>
        <location evidence="1">Cell membrane</location>
        <topology evidence="1">Multi-pass membrane protein</topology>
    </subcellularLocation>
</comment>
<feature type="transmembrane region" description="Helical" evidence="6">
    <location>
        <begin position="142"/>
        <end position="162"/>
    </location>
</feature>
<keyword evidence="5 6" id="KW-0472">Membrane</keyword>
<evidence type="ECO:0000256" key="4">
    <source>
        <dbReference type="ARBA" id="ARBA00022989"/>
    </source>
</evidence>
<feature type="transmembrane region" description="Helical" evidence="6">
    <location>
        <begin position="211"/>
        <end position="236"/>
    </location>
</feature>
<feature type="transmembrane region" description="Helical" evidence="6">
    <location>
        <begin position="291"/>
        <end position="308"/>
    </location>
</feature>
<keyword evidence="8" id="KW-1185">Reference proteome</keyword>
<reference evidence="7 8" key="1">
    <citation type="submission" date="2016-09" db="EMBL/GenBank/DDBJ databases">
        <title>Complete genome sequence of microbes from the polar regions.</title>
        <authorList>
            <person name="Liao L."/>
            <person name="Chen B."/>
        </authorList>
    </citation>
    <scope>NUCLEOTIDE SEQUENCE [LARGE SCALE GENOMIC DNA]</scope>
    <source>
        <strain evidence="7 8">ZS314</strain>
    </source>
</reference>
<name>A0A7L5AI67_9MICO</name>
<keyword evidence="3 6" id="KW-0812">Transmembrane</keyword>
<keyword evidence="4 6" id="KW-1133">Transmembrane helix</keyword>
<keyword evidence="2" id="KW-1003">Cell membrane</keyword>
<dbReference type="PANTHER" id="PTHR30250">
    <property type="entry name" value="PST FAMILY PREDICTED COLANIC ACID TRANSPORTER"/>
    <property type="match status" value="1"/>
</dbReference>
<proteinExistence type="predicted"/>
<evidence type="ECO:0000256" key="6">
    <source>
        <dbReference type="SAM" id="Phobius"/>
    </source>
</evidence>
<dbReference type="GO" id="GO:0005886">
    <property type="term" value="C:plasma membrane"/>
    <property type="evidence" value="ECO:0007669"/>
    <property type="project" value="UniProtKB-SubCell"/>
</dbReference>
<dbReference type="InterPro" id="IPR050833">
    <property type="entry name" value="Poly_Biosynth_Transport"/>
</dbReference>
<dbReference type="Proteomes" id="UP000464507">
    <property type="component" value="Chromosome"/>
</dbReference>
<organism evidence="7 8">
    <name type="scientific">Marisediminicola antarctica</name>
    <dbReference type="NCBI Taxonomy" id="674079"/>
    <lineage>
        <taxon>Bacteria</taxon>
        <taxon>Bacillati</taxon>
        <taxon>Actinomycetota</taxon>
        <taxon>Actinomycetes</taxon>
        <taxon>Micrococcales</taxon>
        <taxon>Microbacteriaceae</taxon>
        <taxon>Marisediminicola</taxon>
    </lineage>
</organism>
<dbReference type="PANTHER" id="PTHR30250:SF11">
    <property type="entry name" value="O-ANTIGEN TRANSPORTER-RELATED"/>
    <property type="match status" value="1"/>
</dbReference>
<accession>A0A7L5AI67</accession>
<evidence type="ECO:0000256" key="2">
    <source>
        <dbReference type="ARBA" id="ARBA00022475"/>
    </source>
</evidence>
<feature type="transmembrane region" description="Helical" evidence="6">
    <location>
        <begin position="17"/>
        <end position="37"/>
    </location>
</feature>
<evidence type="ECO:0000256" key="5">
    <source>
        <dbReference type="ARBA" id="ARBA00023136"/>
    </source>
</evidence>
<feature type="transmembrane region" description="Helical" evidence="6">
    <location>
        <begin position="345"/>
        <end position="366"/>
    </location>
</feature>
<evidence type="ECO:0000313" key="8">
    <source>
        <dbReference type="Proteomes" id="UP000464507"/>
    </source>
</evidence>
<feature type="transmembrane region" description="Helical" evidence="6">
    <location>
        <begin position="257"/>
        <end position="279"/>
    </location>
</feature>
<protein>
    <recommendedName>
        <fullName evidence="9">Polysaccharide biosynthesis protein</fullName>
    </recommendedName>
</protein>
<feature type="transmembrane region" description="Helical" evidence="6">
    <location>
        <begin position="84"/>
        <end position="103"/>
    </location>
</feature>
<dbReference type="EMBL" id="CP017146">
    <property type="protein sequence ID" value="QHO68811.1"/>
    <property type="molecule type" value="Genomic_DNA"/>
</dbReference>
<gene>
    <name evidence="7" type="ORF">BHD05_03310</name>
</gene>